<name>A0AAD5YKA8_9APHY</name>
<evidence type="ECO:0000313" key="1">
    <source>
        <dbReference type="EMBL" id="KAJ3489529.1"/>
    </source>
</evidence>
<keyword evidence="2" id="KW-1185">Reference proteome</keyword>
<gene>
    <name evidence="1" type="ORF">NLI96_g2040</name>
</gene>
<sequence length="593" mass="65364">MAPTNPYSGVSRRLVLAFDVGTTYSGIAYAVLDPGDVPKINAITRYPGQENSDFKIPSIMYYTQEGRVRAAGAEAAEPRMKLLAEDENLIFVEWFKLHLRPGSMAGELQTDSLRSLPPGKTAIDVFADFLKYLFSCARRYITQTHANGDSLWESVDSRIDFIFGHPNGWEGLQQSKMRQAAVAAELIPDTPAGHARVHFVTEGEASLHYCLDGGLASDVIKVGSKVVIIDAGGGTVDLSTYTFTTVSPTSVEEAYTPDCILQGSTRVNARARSSRSVLEKLRDSKYGNEQDLDSMLDHFEKSTKPTFKDPQEKSYIKFGSMRDKDPTVGIRGGQMQLSGSEVERFFEPSVAAIIEAVRRQCDASNEVVPTAFLVGGFAASPWLFLKLQEALRTQGIQLCRPDLHTNKAVAEGAASFYLQQFVSIRVAKLTYGTKVAEHYNESNPEHRKRSATVGMNAAGRKLVPGAFAVALAKGKRMRDNEEVAIELVMERGQPSAMNTIECDVTCYRGGLKDPRWLDNDKDMYSCLLNMRADVSSAKKDLCIGPAGLFYRQCFKMILLCGLTELKAQISWMEDGVEKRGPAEIVYDDDALVS</sequence>
<dbReference type="PANTHER" id="PTHR14187">
    <property type="entry name" value="ALPHA KINASE/ELONGATION FACTOR 2 KINASE"/>
    <property type="match status" value="1"/>
</dbReference>
<dbReference type="PANTHER" id="PTHR14187:SF5">
    <property type="entry name" value="HEAT SHOCK 70 KDA PROTEIN 12A"/>
    <property type="match status" value="1"/>
</dbReference>
<reference evidence="1" key="1">
    <citation type="submission" date="2022-07" db="EMBL/GenBank/DDBJ databases">
        <title>Genome Sequence of Physisporinus lineatus.</title>
        <authorList>
            <person name="Buettner E."/>
        </authorList>
    </citation>
    <scope>NUCLEOTIDE SEQUENCE</scope>
    <source>
        <strain evidence="1">VT162</strain>
    </source>
</reference>
<accession>A0AAD5YKA8</accession>
<evidence type="ECO:0000313" key="2">
    <source>
        <dbReference type="Proteomes" id="UP001212997"/>
    </source>
</evidence>
<dbReference type="AlphaFoldDB" id="A0AAD5YKA8"/>
<protein>
    <submittedName>
        <fullName evidence="1">Uncharacterized protein</fullName>
    </submittedName>
</protein>
<dbReference type="Gene3D" id="3.90.640.10">
    <property type="entry name" value="Actin, Chain A, domain 4"/>
    <property type="match status" value="1"/>
</dbReference>
<dbReference type="Gene3D" id="3.30.420.40">
    <property type="match status" value="2"/>
</dbReference>
<dbReference type="CDD" id="cd10170">
    <property type="entry name" value="ASKHA_NBD_HSP70"/>
    <property type="match status" value="1"/>
</dbReference>
<dbReference type="EMBL" id="JANAWD010000043">
    <property type="protein sequence ID" value="KAJ3489529.1"/>
    <property type="molecule type" value="Genomic_DNA"/>
</dbReference>
<comment type="caution">
    <text evidence="1">The sequence shown here is derived from an EMBL/GenBank/DDBJ whole genome shotgun (WGS) entry which is preliminary data.</text>
</comment>
<dbReference type="InterPro" id="IPR043129">
    <property type="entry name" value="ATPase_NBD"/>
</dbReference>
<dbReference type="Proteomes" id="UP001212997">
    <property type="component" value="Unassembled WGS sequence"/>
</dbReference>
<proteinExistence type="predicted"/>
<organism evidence="1 2">
    <name type="scientific">Meripilus lineatus</name>
    <dbReference type="NCBI Taxonomy" id="2056292"/>
    <lineage>
        <taxon>Eukaryota</taxon>
        <taxon>Fungi</taxon>
        <taxon>Dikarya</taxon>
        <taxon>Basidiomycota</taxon>
        <taxon>Agaricomycotina</taxon>
        <taxon>Agaricomycetes</taxon>
        <taxon>Polyporales</taxon>
        <taxon>Meripilaceae</taxon>
        <taxon>Meripilus</taxon>
    </lineage>
</organism>
<dbReference type="SUPFAM" id="SSF53067">
    <property type="entry name" value="Actin-like ATPase domain"/>
    <property type="match status" value="2"/>
</dbReference>